<dbReference type="Pfam" id="PF01494">
    <property type="entry name" value="FAD_binding_3"/>
    <property type="match status" value="1"/>
</dbReference>
<dbReference type="Gene3D" id="3.50.50.60">
    <property type="entry name" value="FAD/NAD(P)-binding domain"/>
    <property type="match status" value="1"/>
</dbReference>
<evidence type="ECO:0000256" key="3">
    <source>
        <dbReference type="ARBA" id="ARBA00022827"/>
    </source>
</evidence>
<dbReference type="EMBL" id="JAODYH010000003">
    <property type="protein sequence ID" value="MCT9809826.1"/>
    <property type="molecule type" value="Genomic_DNA"/>
</dbReference>
<comment type="caution">
    <text evidence="7">The sequence shown here is derived from an EMBL/GenBank/DDBJ whole genome shotgun (WGS) entry which is preliminary data.</text>
</comment>
<keyword evidence="4" id="KW-0560">Oxidoreductase</keyword>
<keyword evidence="5 7" id="KW-0503">Monooxygenase</keyword>
<evidence type="ECO:0000256" key="2">
    <source>
        <dbReference type="ARBA" id="ARBA00022630"/>
    </source>
</evidence>
<evidence type="ECO:0000256" key="1">
    <source>
        <dbReference type="ARBA" id="ARBA00001974"/>
    </source>
</evidence>
<evidence type="ECO:0000256" key="5">
    <source>
        <dbReference type="ARBA" id="ARBA00023033"/>
    </source>
</evidence>
<dbReference type="Proteomes" id="UP001525968">
    <property type="component" value="Unassembled WGS sequence"/>
</dbReference>
<dbReference type="PANTHER" id="PTHR13789:SF318">
    <property type="entry name" value="GERANYLGERANYL DIPHOSPHATE REDUCTASE"/>
    <property type="match status" value="1"/>
</dbReference>
<dbReference type="GO" id="GO:0004497">
    <property type="term" value="F:monooxygenase activity"/>
    <property type="evidence" value="ECO:0007669"/>
    <property type="project" value="UniProtKB-KW"/>
</dbReference>
<organism evidence="7 8">
    <name type="scientific">Acidovorax bellezanensis</name>
    <dbReference type="NCBI Taxonomy" id="2976702"/>
    <lineage>
        <taxon>Bacteria</taxon>
        <taxon>Pseudomonadati</taxon>
        <taxon>Pseudomonadota</taxon>
        <taxon>Betaproteobacteria</taxon>
        <taxon>Burkholderiales</taxon>
        <taxon>Comamonadaceae</taxon>
        <taxon>Acidovorax</taxon>
    </lineage>
</organism>
<reference evidence="7 8" key="1">
    <citation type="submission" date="2022-09" db="EMBL/GenBank/DDBJ databases">
        <title>Draft genome of isolate Be4.</title>
        <authorList>
            <person name="Sanchez-Castro I."/>
            <person name="Martinez-Rodriguez P."/>
            <person name="Descostes M."/>
            <person name="Merroun M."/>
        </authorList>
    </citation>
    <scope>NUCLEOTIDE SEQUENCE [LARGE SCALE GENOMIC DNA]</scope>
    <source>
        <strain evidence="7 8">Be4</strain>
    </source>
</reference>
<dbReference type="InterPro" id="IPR050493">
    <property type="entry name" value="FAD-dep_Monooxygenase_BioMet"/>
</dbReference>
<protein>
    <submittedName>
        <fullName evidence="7">FAD-dependent monooxygenase</fullName>
    </submittedName>
</protein>
<sequence length="400" mass="43347">MKKQVLIAGGGIGGLAAGIGAARAGWDVRLFERAGHFSEVGAGVQLGPNVVRRLQAWGLQKELQSVVAVPEALQVRSAVSGQALACMPLGNTAVERYGAAYATVHRADLHSLLQTGLSAYADVHLNLAQTIEHYREAEGVVTVRTQANKLIEGDALVCADGVHSRLRQQMLGDGPARPTGHLAYRAMVRQAELPLRLRATDVTAWLGPRLHVIQYPVRRGELQNLVVIVEGPAPQDMERWDHAANAQGLEAALAGTCSALQDLVRSVPKTGWRLWPLADRPPLRSPAEMAQGLVALLGDASHPMLPYLAQGAGMAIEDAAELQRALSMHDLDVTLRLRRYALNRWQRNARVQARAQRNGRIFHATGPVRWGRDSALKLLGARIMDLPWLYRGDGSSASSL</sequence>
<evidence type="ECO:0000313" key="8">
    <source>
        <dbReference type="Proteomes" id="UP001525968"/>
    </source>
</evidence>
<feature type="domain" description="FAD-binding" evidence="6">
    <location>
        <begin position="4"/>
        <end position="329"/>
    </location>
</feature>
<evidence type="ECO:0000313" key="7">
    <source>
        <dbReference type="EMBL" id="MCT9809826.1"/>
    </source>
</evidence>
<dbReference type="SUPFAM" id="SSF54373">
    <property type="entry name" value="FAD-linked reductases, C-terminal domain"/>
    <property type="match status" value="1"/>
</dbReference>
<comment type="cofactor">
    <cofactor evidence="1">
        <name>FAD</name>
        <dbReference type="ChEBI" id="CHEBI:57692"/>
    </cofactor>
</comment>
<dbReference type="InterPro" id="IPR002938">
    <property type="entry name" value="FAD-bd"/>
</dbReference>
<evidence type="ECO:0000256" key="4">
    <source>
        <dbReference type="ARBA" id="ARBA00023002"/>
    </source>
</evidence>
<evidence type="ECO:0000259" key="6">
    <source>
        <dbReference type="Pfam" id="PF01494"/>
    </source>
</evidence>
<name>A0ABT2PH98_9BURK</name>
<accession>A0ABT2PH98</accession>
<keyword evidence="3" id="KW-0274">FAD</keyword>
<dbReference type="InterPro" id="IPR036188">
    <property type="entry name" value="FAD/NAD-bd_sf"/>
</dbReference>
<gene>
    <name evidence="7" type="ORF">N0K08_04220</name>
</gene>
<dbReference type="PANTHER" id="PTHR13789">
    <property type="entry name" value="MONOOXYGENASE"/>
    <property type="match status" value="1"/>
</dbReference>
<dbReference type="PRINTS" id="PR00420">
    <property type="entry name" value="RNGMNOXGNASE"/>
</dbReference>
<keyword evidence="2" id="KW-0285">Flavoprotein</keyword>
<dbReference type="RefSeq" id="WP_261498795.1">
    <property type="nucleotide sequence ID" value="NZ_JAODYH010000003.1"/>
</dbReference>
<dbReference type="SUPFAM" id="SSF51905">
    <property type="entry name" value="FAD/NAD(P)-binding domain"/>
    <property type="match status" value="1"/>
</dbReference>
<keyword evidence="8" id="KW-1185">Reference proteome</keyword>
<proteinExistence type="predicted"/>